<accession>A0A1I5WPT0</accession>
<evidence type="ECO:0000256" key="1">
    <source>
        <dbReference type="SAM" id="Phobius"/>
    </source>
</evidence>
<dbReference type="STRING" id="1079859.SAMN04515674_112102"/>
<dbReference type="GO" id="GO:0016020">
    <property type="term" value="C:membrane"/>
    <property type="evidence" value="ECO:0007669"/>
    <property type="project" value="InterPro"/>
</dbReference>
<reference evidence="2 3" key="1">
    <citation type="submission" date="2016-10" db="EMBL/GenBank/DDBJ databases">
        <authorList>
            <person name="de Groot N.N."/>
        </authorList>
    </citation>
    <scope>NUCLEOTIDE SEQUENCE [LARGE SCALE GENOMIC DNA]</scope>
    <source>
        <strain evidence="3">E92,LMG 26720,CCM 7988</strain>
    </source>
</reference>
<dbReference type="EMBL" id="FOXH01000012">
    <property type="protein sequence ID" value="SFQ21794.1"/>
    <property type="molecule type" value="Genomic_DNA"/>
</dbReference>
<dbReference type="OrthoDB" id="1274419at2"/>
<keyword evidence="1" id="KW-0472">Membrane</keyword>
<feature type="transmembrane region" description="Helical" evidence="1">
    <location>
        <begin position="96"/>
        <end position="116"/>
    </location>
</feature>
<dbReference type="RefSeq" id="WP_092018713.1">
    <property type="nucleotide sequence ID" value="NZ_FOXH01000012.1"/>
</dbReference>
<keyword evidence="3" id="KW-1185">Reference proteome</keyword>
<evidence type="ECO:0000313" key="2">
    <source>
        <dbReference type="EMBL" id="SFQ21794.1"/>
    </source>
</evidence>
<proteinExistence type="predicted"/>
<feature type="transmembrane region" description="Helical" evidence="1">
    <location>
        <begin position="12"/>
        <end position="32"/>
    </location>
</feature>
<name>A0A1I5WPT0_9BACT</name>
<dbReference type="Pfam" id="PF03203">
    <property type="entry name" value="MerC"/>
    <property type="match status" value="1"/>
</dbReference>
<gene>
    <name evidence="2" type="ORF">SAMN04515674_112102</name>
</gene>
<dbReference type="Proteomes" id="UP000199306">
    <property type="component" value="Unassembled WGS sequence"/>
</dbReference>
<keyword evidence="1" id="KW-1133">Transmembrane helix</keyword>
<dbReference type="AlphaFoldDB" id="A0A1I5WPT0"/>
<protein>
    <submittedName>
        <fullName evidence="2">MerC mercury resistance protein</fullName>
    </submittedName>
</protein>
<feature type="transmembrane region" description="Helical" evidence="1">
    <location>
        <begin position="44"/>
        <end position="63"/>
    </location>
</feature>
<evidence type="ECO:0000313" key="3">
    <source>
        <dbReference type="Proteomes" id="UP000199306"/>
    </source>
</evidence>
<dbReference type="InterPro" id="IPR004891">
    <property type="entry name" value="Mercury-R_MerC"/>
</dbReference>
<sequence>MKKSPHNSFYDYLGITGSTLCLIHCIATPIILMTGIFRNEHLKVGFLSLDYVFILLNVFAVYHATRHHADTRFKWAFWSLLILFSGSLLLEDFSEIFKYLGYLSSFGLVVTHVLNIRICRIHLHKTHQQKKFDIADGHASQ</sequence>
<organism evidence="2 3">
    <name type="scientific">Pseudarcicella hirudinis</name>
    <dbReference type="NCBI Taxonomy" id="1079859"/>
    <lineage>
        <taxon>Bacteria</taxon>
        <taxon>Pseudomonadati</taxon>
        <taxon>Bacteroidota</taxon>
        <taxon>Cytophagia</taxon>
        <taxon>Cytophagales</taxon>
        <taxon>Flectobacillaceae</taxon>
        <taxon>Pseudarcicella</taxon>
    </lineage>
</organism>
<dbReference type="GO" id="GO:0015097">
    <property type="term" value="F:mercury ion transmembrane transporter activity"/>
    <property type="evidence" value="ECO:0007669"/>
    <property type="project" value="InterPro"/>
</dbReference>
<keyword evidence="1" id="KW-0812">Transmembrane</keyword>